<comment type="caution">
    <text evidence="7">The sequence shown here is derived from an EMBL/GenBank/DDBJ whole genome shotgun (WGS) entry which is preliminary data.</text>
</comment>
<dbReference type="InterPro" id="IPR015422">
    <property type="entry name" value="PyrdxlP-dep_Trfase_small"/>
</dbReference>
<keyword evidence="5" id="KW-0472">Membrane</keyword>
<keyword evidence="5" id="KW-0812">Transmembrane</keyword>
<evidence type="ECO:0000259" key="6">
    <source>
        <dbReference type="Pfam" id="PF04864"/>
    </source>
</evidence>
<dbReference type="CDD" id="cd00609">
    <property type="entry name" value="AAT_like"/>
    <property type="match status" value="1"/>
</dbReference>
<dbReference type="GO" id="GO:0016846">
    <property type="term" value="F:carbon-sulfur lyase activity"/>
    <property type="evidence" value="ECO:0007669"/>
    <property type="project" value="InterPro"/>
</dbReference>
<dbReference type="Proteomes" id="UP001237642">
    <property type="component" value="Unassembled WGS sequence"/>
</dbReference>
<keyword evidence="5" id="KW-1133">Transmembrane helix</keyword>
<dbReference type="InterPro" id="IPR037029">
    <property type="entry name" value="Alliinase_N_sf"/>
</dbReference>
<dbReference type="InterPro" id="IPR015421">
    <property type="entry name" value="PyrdxlP-dep_Trfase_major"/>
</dbReference>
<proteinExistence type="inferred from homology"/>
<gene>
    <name evidence="7" type="ORF">POM88_038702</name>
</gene>
<dbReference type="InterPro" id="IPR006948">
    <property type="entry name" value="Alliinase_C"/>
</dbReference>
<reference evidence="7" key="2">
    <citation type="submission" date="2023-05" db="EMBL/GenBank/DDBJ databases">
        <authorList>
            <person name="Schelkunov M.I."/>
        </authorList>
    </citation>
    <scope>NUCLEOTIDE SEQUENCE</scope>
    <source>
        <strain evidence="7">Hsosn_3</strain>
        <tissue evidence="7">Leaf</tissue>
    </source>
</reference>
<evidence type="ECO:0000256" key="2">
    <source>
        <dbReference type="ARBA" id="ARBA00006312"/>
    </source>
</evidence>
<sequence length="457" mass="51421">MGKGNQCLLGFDFKVFLMLSVALNVVLISKVLYQEDGDKVNKINMICLDSEGSKHGDAHVSRRRTLSYTTTSNTDVDVHNVEDNSGGDDVIIDLDHGNPAMYEEYWKQKGDEITVVIPGWQFISYFSDIKNICWFLEPEFAKQAIRLHNLVGNAVTQDRHIVVGTGSSQLYEAVLYALTTTDSPEPLSVVSAAPYYSAYPLQTNYRKSGLHRWAGDASNFSTDEPYVEVVTSPNNPDGSIRQAVAKGDKGIRIHDLAYYWPQYTPITHRADEDIMLFTISKSTGHAGSRIGWALVKDPEIAKKMTKYMEISTIGVSKDSQIRAARILQAVSDDYDSISNVNENERFFDYSYNFMVKRWKELKAAVDKSEKFSLPDLPPDTCTFSGQTFEPQPAFAWLKCEEETVDDCASFLRSHNILARAGKHFGASSKYVRISMLDTSYKFKILTERLSKLSSMKS</sequence>
<dbReference type="PANTHER" id="PTHR43795">
    <property type="entry name" value="BIFUNCTIONAL ASPARTATE AMINOTRANSFERASE AND GLUTAMATE/ASPARTATE-PREPHENATE AMINOTRANSFERASE-RELATED"/>
    <property type="match status" value="1"/>
</dbReference>
<keyword evidence="4" id="KW-0663">Pyridoxal phosphate</keyword>
<keyword evidence="3 7" id="KW-0808">Transferase</keyword>
<keyword evidence="8" id="KW-1185">Reference proteome</keyword>
<dbReference type="InterPro" id="IPR050478">
    <property type="entry name" value="Ethylene_sulfur-biosynth"/>
</dbReference>
<dbReference type="GO" id="GO:0008483">
    <property type="term" value="F:transaminase activity"/>
    <property type="evidence" value="ECO:0007669"/>
    <property type="project" value="UniProtKB-KW"/>
</dbReference>
<dbReference type="Gene3D" id="3.90.1150.10">
    <property type="entry name" value="Aspartate Aminotransferase, domain 1"/>
    <property type="match status" value="1"/>
</dbReference>
<evidence type="ECO:0000313" key="8">
    <source>
        <dbReference type="Proteomes" id="UP001237642"/>
    </source>
</evidence>
<feature type="domain" description="Alliinase C-terminal" evidence="6">
    <location>
        <begin position="92"/>
        <end position="452"/>
    </location>
</feature>
<name>A0AAD8HA32_9APIA</name>
<dbReference type="Pfam" id="PF04864">
    <property type="entry name" value="Alliinase_C"/>
    <property type="match status" value="1"/>
</dbReference>
<comment type="similarity">
    <text evidence="2">Belongs to the alliinase family.</text>
</comment>
<dbReference type="SUPFAM" id="SSF53383">
    <property type="entry name" value="PLP-dependent transferases"/>
    <property type="match status" value="1"/>
</dbReference>
<dbReference type="GO" id="GO:0006520">
    <property type="term" value="P:amino acid metabolic process"/>
    <property type="evidence" value="ECO:0007669"/>
    <property type="project" value="TreeGrafter"/>
</dbReference>
<dbReference type="InterPro" id="IPR015424">
    <property type="entry name" value="PyrdxlP-dep_Trfase"/>
</dbReference>
<dbReference type="AlphaFoldDB" id="A0AAD8HA32"/>
<dbReference type="Gene3D" id="2.10.25.30">
    <property type="entry name" value="EGF-like, alliinase"/>
    <property type="match status" value="1"/>
</dbReference>
<feature type="transmembrane region" description="Helical" evidence="5">
    <location>
        <begin position="15"/>
        <end position="33"/>
    </location>
</feature>
<dbReference type="EMBL" id="JAUIZM010000009">
    <property type="protein sequence ID" value="KAK1363141.1"/>
    <property type="molecule type" value="Genomic_DNA"/>
</dbReference>
<comment type="cofactor">
    <cofactor evidence="1">
        <name>pyridoxal 5'-phosphate</name>
        <dbReference type="ChEBI" id="CHEBI:597326"/>
    </cofactor>
</comment>
<dbReference type="Gene3D" id="3.40.640.10">
    <property type="entry name" value="Type I PLP-dependent aspartate aminotransferase-like (Major domain)"/>
    <property type="match status" value="1"/>
</dbReference>
<dbReference type="PANTHER" id="PTHR43795:SF22">
    <property type="entry name" value="TRYPTOPHAN AMINOTRANSFERASE-RELATED PROTEIN 2"/>
    <property type="match status" value="1"/>
</dbReference>
<evidence type="ECO:0000256" key="1">
    <source>
        <dbReference type="ARBA" id="ARBA00001933"/>
    </source>
</evidence>
<evidence type="ECO:0000256" key="5">
    <source>
        <dbReference type="SAM" id="Phobius"/>
    </source>
</evidence>
<accession>A0AAD8HA32</accession>
<keyword evidence="3 7" id="KW-0032">Aminotransferase</keyword>
<evidence type="ECO:0000313" key="7">
    <source>
        <dbReference type="EMBL" id="KAK1363141.1"/>
    </source>
</evidence>
<evidence type="ECO:0000256" key="4">
    <source>
        <dbReference type="ARBA" id="ARBA00022898"/>
    </source>
</evidence>
<reference evidence="7" key="1">
    <citation type="submission" date="2023-02" db="EMBL/GenBank/DDBJ databases">
        <title>Genome of toxic invasive species Heracleum sosnowskyi carries increased number of genes despite the absence of recent whole-genome duplications.</title>
        <authorList>
            <person name="Schelkunov M."/>
            <person name="Shtratnikova V."/>
            <person name="Makarenko M."/>
            <person name="Klepikova A."/>
            <person name="Omelchenko D."/>
            <person name="Novikova G."/>
            <person name="Obukhova E."/>
            <person name="Bogdanov V."/>
            <person name="Penin A."/>
            <person name="Logacheva M."/>
        </authorList>
    </citation>
    <scope>NUCLEOTIDE SEQUENCE</scope>
    <source>
        <strain evidence="7">Hsosn_3</strain>
        <tissue evidence="7">Leaf</tissue>
    </source>
</reference>
<protein>
    <submittedName>
        <fullName evidence="7">Tryptophan aminotransferase-related protein 2</fullName>
    </submittedName>
</protein>
<organism evidence="7 8">
    <name type="scientific">Heracleum sosnowskyi</name>
    <dbReference type="NCBI Taxonomy" id="360622"/>
    <lineage>
        <taxon>Eukaryota</taxon>
        <taxon>Viridiplantae</taxon>
        <taxon>Streptophyta</taxon>
        <taxon>Embryophyta</taxon>
        <taxon>Tracheophyta</taxon>
        <taxon>Spermatophyta</taxon>
        <taxon>Magnoliopsida</taxon>
        <taxon>eudicotyledons</taxon>
        <taxon>Gunneridae</taxon>
        <taxon>Pentapetalae</taxon>
        <taxon>asterids</taxon>
        <taxon>campanulids</taxon>
        <taxon>Apiales</taxon>
        <taxon>Apiaceae</taxon>
        <taxon>Apioideae</taxon>
        <taxon>apioid superclade</taxon>
        <taxon>Tordylieae</taxon>
        <taxon>Tordyliinae</taxon>
        <taxon>Heracleum</taxon>
    </lineage>
</organism>
<evidence type="ECO:0000256" key="3">
    <source>
        <dbReference type="ARBA" id="ARBA00022576"/>
    </source>
</evidence>